<protein>
    <submittedName>
        <fullName evidence="3">Uncharacterized protein</fullName>
    </submittedName>
</protein>
<evidence type="ECO:0000256" key="2">
    <source>
        <dbReference type="SAM" id="SignalP"/>
    </source>
</evidence>
<evidence type="ECO:0000313" key="3">
    <source>
        <dbReference type="EMBL" id="CAI9782295.1"/>
    </source>
</evidence>
<gene>
    <name evidence="3" type="ORF">FPE_LOCUS29725</name>
</gene>
<keyword evidence="2" id="KW-0732">Signal</keyword>
<dbReference type="EMBL" id="OU503053">
    <property type="protein sequence ID" value="CAI9782295.1"/>
    <property type="molecule type" value="Genomic_DNA"/>
</dbReference>
<feature type="signal peptide" evidence="2">
    <location>
        <begin position="1"/>
        <end position="17"/>
    </location>
</feature>
<feature type="coiled-coil region" evidence="1">
    <location>
        <begin position="178"/>
        <end position="343"/>
    </location>
</feature>
<dbReference type="AlphaFoldDB" id="A0AAD2ABM9"/>
<evidence type="ECO:0000313" key="4">
    <source>
        <dbReference type="Proteomes" id="UP000834106"/>
    </source>
</evidence>
<keyword evidence="1" id="KW-0175">Coiled coil</keyword>
<name>A0AAD2ABM9_9LAMI</name>
<dbReference type="PANTHER" id="PTHR43049">
    <property type="entry name" value="EARLY ENDOSOME ANTIGEN"/>
    <property type="match status" value="1"/>
</dbReference>
<dbReference type="SUPFAM" id="SSF57997">
    <property type="entry name" value="Tropomyosin"/>
    <property type="match status" value="1"/>
</dbReference>
<accession>A0AAD2ABM9</accession>
<reference evidence="3" key="1">
    <citation type="submission" date="2023-05" db="EMBL/GenBank/DDBJ databases">
        <authorList>
            <person name="Huff M."/>
        </authorList>
    </citation>
    <scope>NUCLEOTIDE SEQUENCE</scope>
</reference>
<evidence type="ECO:0000256" key="1">
    <source>
        <dbReference type="SAM" id="Coils"/>
    </source>
</evidence>
<dbReference type="PANTHER" id="PTHR43049:SF1">
    <property type="entry name" value="EARLY ENDOSOME ANTIGEN"/>
    <property type="match status" value="1"/>
</dbReference>
<keyword evidence="4" id="KW-1185">Reference proteome</keyword>
<feature type="chain" id="PRO_5041940875" evidence="2">
    <location>
        <begin position="18"/>
        <end position="345"/>
    </location>
</feature>
<organism evidence="3 4">
    <name type="scientific">Fraxinus pennsylvanica</name>
    <dbReference type="NCBI Taxonomy" id="56036"/>
    <lineage>
        <taxon>Eukaryota</taxon>
        <taxon>Viridiplantae</taxon>
        <taxon>Streptophyta</taxon>
        <taxon>Embryophyta</taxon>
        <taxon>Tracheophyta</taxon>
        <taxon>Spermatophyta</taxon>
        <taxon>Magnoliopsida</taxon>
        <taxon>eudicotyledons</taxon>
        <taxon>Gunneridae</taxon>
        <taxon>Pentapetalae</taxon>
        <taxon>asterids</taxon>
        <taxon>lamiids</taxon>
        <taxon>Lamiales</taxon>
        <taxon>Oleaceae</taxon>
        <taxon>Oleeae</taxon>
        <taxon>Fraxinus</taxon>
    </lineage>
</organism>
<dbReference type="Proteomes" id="UP000834106">
    <property type="component" value="Chromosome 18"/>
</dbReference>
<feature type="coiled-coil region" evidence="1">
    <location>
        <begin position="90"/>
        <end position="145"/>
    </location>
</feature>
<proteinExistence type="predicted"/>
<sequence length="345" mass="39438">MFLLFSLKVVRLSLLISFQVKVEDIETALDGEVTKIEESSFDAKGCTITVESISTVDEKLVLKSLYKKIAENQKAEEAMKTTAAKLSTVQGELERSKSQAQEKLEIIENDLQAARMRENEVIEKLKSTEEQLQEQGKVFEKATARSIELESLYRTLTRESEQRLQEALANFTRRDSEAKSLREKLTSLENQVKSCQDQLAEANERYAAVKEELNQIVVKLASSENANKDLKQKILDAEGKTEQYVAEMKLLANTNLQLTEAHISRVEAQLEREVKKNSKLTQELASHMSQLSDLETKLSTVSSEKNVAVEKLQSARKDMEYLRQKLREKEKEKEKEEEKKDCKIQ</sequence>